<evidence type="ECO:0000256" key="14">
    <source>
        <dbReference type="SAM" id="MobiDB-lite"/>
    </source>
</evidence>
<organism evidence="16 17">
    <name type="scientific">Moelleriella libera RCEF 2490</name>
    <dbReference type="NCBI Taxonomy" id="1081109"/>
    <lineage>
        <taxon>Eukaryota</taxon>
        <taxon>Fungi</taxon>
        <taxon>Dikarya</taxon>
        <taxon>Ascomycota</taxon>
        <taxon>Pezizomycotina</taxon>
        <taxon>Sordariomycetes</taxon>
        <taxon>Hypocreomycetidae</taxon>
        <taxon>Hypocreales</taxon>
        <taxon>Clavicipitaceae</taxon>
        <taxon>Moelleriella</taxon>
    </lineage>
</organism>
<gene>
    <name evidence="16" type="ORF">AAL_04025</name>
</gene>
<protein>
    <recommendedName>
        <fullName evidence="5">Riboflavin kinase</fullName>
        <ecNumber evidence="4">2.7.1.26</ecNumber>
    </recommendedName>
    <alternativeName>
        <fullName evidence="12">Flavin mononucleotide kinase 1</fullName>
    </alternativeName>
</protein>
<dbReference type="UniPathway" id="UPA00276">
    <property type="reaction ID" value="UER00406"/>
</dbReference>
<dbReference type="EC" id="2.7.1.26" evidence="4"/>
<feature type="compositionally biased region" description="Low complexity" evidence="14">
    <location>
        <begin position="167"/>
        <end position="184"/>
    </location>
</feature>
<dbReference type="SMART" id="SM00904">
    <property type="entry name" value="Flavokinase"/>
    <property type="match status" value="1"/>
</dbReference>
<keyword evidence="9" id="KW-0547">Nucleotide-binding</keyword>
<evidence type="ECO:0000256" key="9">
    <source>
        <dbReference type="ARBA" id="ARBA00022741"/>
    </source>
</evidence>
<dbReference type="Gene3D" id="2.40.30.30">
    <property type="entry name" value="Riboflavin kinase-like"/>
    <property type="match status" value="1"/>
</dbReference>
<keyword evidence="11" id="KW-0067">ATP-binding</keyword>
<feature type="region of interest" description="Disordered" evidence="14">
    <location>
        <begin position="147"/>
        <end position="188"/>
    </location>
</feature>
<keyword evidence="17" id="KW-1185">Reference proteome</keyword>
<evidence type="ECO:0000256" key="7">
    <source>
        <dbReference type="ARBA" id="ARBA00022643"/>
    </source>
</evidence>
<keyword evidence="6" id="KW-0285">Flavoprotein</keyword>
<evidence type="ECO:0000256" key="1">
    <source>
        <dbReference type="ARBA" id="ARBA00003572"/>
    </source>
</evidence>
<dbReference type="PANTHER" id="PTHR22749">
    <property type="entry name" value="RIBOFLAVIN KINASE/FMN ADENYLYLTRANSFERASE"/>
    <property type="match status" value="1"/>
</dbReference>
<evidence type="ECO:0000256" key="11">
    <source>
        <dbReference type="ARBA" id="ARBA00022840"/>
    </source>
</evidence>
<dbReference type="EMBL" id="AZGY01000007">
    <property type="protein sequence ID" value="KZZ96796.1"/>
    <property type="molecule type" value="Genomic_DNA"/>
</dbReference>
<comment type="similarity">
    <text evidence="3">Belongs to the flavokinase family.</text>
</comment>
<dbReference type="GO" id="GO:0009231">
    <property type="term" value="P:riboflavin biosynthetic process"/>
    <property type="evidence" value="ECO:0007669"/>
    <property type="project" value="InterPro"/>
</dbReference>
<dbReference type="Pfam" id="PF01687">
    <property type="entry name" value="Flavokinase"/>
    <property type="match status" value="1"/>
</dbReference>
<dbReference type="STRING" id="1081109.A0A168CMP5"/>
<evidence type="ECO:0000259" key="15">
    <source>
        <dbReference type="SMART" id="SM00904"/>
    </source>
</evidence>
<feature type="compositionally biased region" description="Gly residues" evidence="14">
    <location>
        <begin position="96"/>
        <end position="112"/>
    </location>
</feature>
<keyword evidence="7" id="KW-0288">FMN</keyword>
<dbReference type="GO" id="GO:0008531">
    <property type="term" value="F:riboflavin kinase activity"/>
    <property type="evidence" value="ECO:0007669"/>
    <property type="project" value="UniProtKB-EC"/>
</dbReference>
<comment type="catalytic activity">
    <reaction evidence="13">
        <text>riboflavin + ATP = FMN + ADP + H(+)</text>
        <dbReference type="Rhea" id="RHEA:14357"/>
        <dbReference type="ChEBI" id="CHEBI:15378"/>
        <dbReference type="ChEBI" id="CHEBI:30616"/>
        <dbReference type="ChEBI" id="CHEBI:57986"/>
        <dbReference type="ChEBI" id="CHEBI:58210"/>
        <dbReference type="ChEBI" id="CHEBI:456216"/>
        <dbReference type="EC" id="2.7.1.26"/>
    </reaction>
</comment>
<comment type="caution">
    <text evidence="16">The sequence shown here is derived from an EMBL/GenBank/DDBJ whole genome shotgun (WGS) entry which is preliminary data.</text>
</comment>
<dbReference type="Proteomes" id="UP000078544">
    <property type="component" value="Unassembled WGS sequence"/>
</dbReference>
<dbReference type="InterPro" id="IPR023465">
    <property type="entry name" value="Riboflavin_kinase_dom_sf"/>
</dbReference>
<dbReference type="GO" id="GO:0005524">
    <property type="term" value="F:ATP binding"/>
    <property type="evidence" value="ECO:0007669"/>
    <property type="project" value="UniProtKB-KW"/>
</dbReference>
<feature type="compositionally biased region" description="Polar residues" evidence="14">
    <location>
        <begin position="147"/>
        <end position="157"/>
    </location>
</feature>
<feature type="region of interest" description="Disordered" evidence="14">
    <location>
        <begin position="338"/>
        <end position="366"/>
    </location>
</feature>
<dbReference type="Gene3D" id="3.40.50.720">
    <property type="entry name" value="NAD(P)-binding Rossmann-like Domain"/>
    <property type="match status" value="1"/>
</dbReference>
<dbReference type="AlphaFoldDB" id="A0A168CMP5"/>
<evidence type="ECO:0000256" key="3">
    <source>
        <dbReference type="ARBA" id="ARBA00010108"/>
    </source>
</evidence>
<feature type="region of interest" description="Disordered" evidence="14">
    <location>
        <begin position="81"/>
        <end position="118"/>
    </location>
</feature>
<evidence type="ECO:0000256" key="12">
    <source>
        <dbReference type="ARBA" id="ARBA00029960"/>
    </source>
</evidence>
<evidence type="ECO:0000256" key="8">
    <source>
        <dbReference type="ARBA" id="ARBA00022679"/>
    </source>
</evidence>
<evidence type="ECO:0000256" key="4">
    <source>
        <dbReference type="ARBA" id="ARBA00012105"/>
    </source>
</evidence>
<feature type="domain" description="Riboflavin kinase" evidence="15">
    <location>
        <begin position="186"/>
        <end position="332"/>
    </location>
</feature>
<evidence type="ECO:0000313" key="16">
    <source>
        <dbReference type="EMBL" id="KZZ96796.1"/>
    </source>
</evidence>
<dbReference type="OrthoDB" id="276388at2759"/>
<name>A0A168CMP5_9HYPO</name>
<sequence>MATTSAASTATAPAAAAAAAAAIIGSTGLVGSNLLSVALASDAYNPVHTITRRAPKQQQAAATSTSLHAVVDADTTTWAATLSSGLSPPPTEYNVGPGGGGGGGGGKEGAGGANAPEDTSLATAPCMFPRWGGRTSAALRRSVLYAPTQSNSTQSTFSRPAQPSPAQPAMSSSRPLVVGPDDGPSSPPYPYLMEGKVISGFGRGSKELGIPTANLPVDASLTPWIASVPSGVYFGYASLQLPAGHAQKTDAASSSSFDVFPMVMSIGYNPFYKNTVRSAEVHVLHHFDADFYGAHMRLLILGFIREEKDYQSLEALIEDIQFDSAVARKSLERDAWQPGAVTVPNQNQDQDQDQTGSHGAHAAPAGSVTGAEWLARPL</sequence>
<dbReference type="InterPro" id="IPR023468">
    <property type="entry name" value="Riboflavin_kinase"/>
</dbReference>
<dbReference type="GO" id="GO:0005739">
    <property type="term" value="C:mitochondrion"/>
    <property type="evidence" value="ECO:0007669"/>
    <property type="project" value="TreeGrafter"/>
</dbReference>
<comment type="function">
    <text evidence="1">Catalyzes the phosphorylation of riboflavin (vitamin B2) to form flavin mononucleotide (FMN) coenzyme.</text>
</comment>
<dbReference type="PANTHER" id="PTHR22749:SF6">
    <property type="entry name" value="RIBOFLAVIN KINASE"/>
    <property type="match status" value="1"/>
</dbReference>
<dbReference type="SUPFAM" id="SSF82114">
    <property type="entry name" value="Riboflavin kinase-like"/>
    <property type="match status" value="1"/>
</dbReference>
<proteinExistence type="inferred from homology"/>
<evidence type="ECO:0000256" key="2">
    <source>
        <dbReference type="ARBA" id="ARBA00005201"/>
    </source>
</evidence>
<feature type="compositionally biased region" description="Low complexity" evidence="14">
    <location>
        <begin position="345"/>
        <end position="366"/>
    </location>
</feature>
<comment type="pathway">
    <text evidence="2">Cofactor biosynthesis; FMN biosynthesis; FMN from riboflavin (ATP route): step 1/1.</text>
</comment>
<keyword evidence="8" id="KW-0808">Transferase</keyword>
<dbReference type="InterPro" id="IPR015865">
    <property type="entry name" value="Riboflavin_kinase_bac/euk"/>
</dbReference>
<evidence type="ECO:0000313" key="17">
    <source>
        <dbReference type="Proteomes" id="UP000078544"/>
    </source>
</evidence>
<reference evidence="16 17" key="1">
    <citation type="journal article" date="2016" name="Genome Biol. Evol.">
        <title>Divergent and convergent evolution of fungal pathogenicity.</title>
        <authorList>
            <person name="Shang Y."/>
            <person name="Xiao G."/>
            <person name="Zheng P."/>
            <person name="Cen K."/>
            <person name="Zhan S."/>
            <person name="Wang C."/>
        </authorList>
    </citation>
    <scope>NUCLEOTIDE SEQUENCE [LARGE SCALE GENOMIC DNA]</scope>
    <source>
        <strain evidence="16 17">RCEF 2490</strain>
    </source>
</reference>
<accession>A0A168CMP5</accession>
<dbReference type="GO" id="GO:0009398">
    <property type="term" value="P:FMN biosynthetic process"/>
    <property type="evidence" value="ECO:0007669"/>
    <property type="project" value="UniProtKB-UniPathway"/>
</dbReference>
<evidence type="ECO:0000256" key="6">
    <source>
        <dbReference type="ARBA" id="ARBA00022630"/>
    </source>
</evidence>
<evidence type="ECO:0000256" key="10">
    <source>
        <dbReference type="ARBA" id="ARBA00022777"/>
    </source>
</evidence>
<evidence type="ECO:0000256" key="5">
    <source>
        <dbReference type="ARBA" id="ARBA00017394"/>
    </source>
</evidence>
<evidence type="ECO:0000256" key="13">
    <source>
        <dbReference type="ARBA" id="ARBA00047880"/>
    </source>
</evidence>
<keyword evidence="10 16" id="KW-0418">Kinase</keyword>